<dbReference type="PANTHER" id="PTHR20765:SF1">
    <property type="entry name" value="EQUILIBRATIVE NUCLEOBASE TRANSPORTER 1"/>
    <property type="match status" value="1"/>
</dbReference>
<dbReference type="EMBL" id="JACEEZ010013658">
    <property type="protein sequence ID" value="KAG0719933.1"/>
    <property type="molecule type" value="Genomic_DNA"/>
</dbReference>
<name>A0A8J4Y279_CHIOP</name>
<dbReference type="InterPro" id="IPR036259">
    <property type="entry name" value="MFS_trans_sf"/>
</dbReference>
<dbReference type="PANTHER" id="PTHR20765">
    <property type="entry name" value="SOLUTE CARRIER FAMILY 43 MEMBER 3-RELATED"/>
    <property type="match status" value="1"/>
</dbReference>
<feature type="transmembrane region" description="Helical" evidence="2">
    <location>
        <begin position="227"/>
        <end position="250"/>
    </location>
</feature>
<feature type="region of interest" description="Disordered" evidence="1">
    <location>
        <begin position="57"/>
        <end position="77"/>
    </location>
</feature>
<feature type="transmembrane region" description="Helical" evidence="2">
    <location>
        <begin position="349"/>
        <end position="368"/>
    </location>
</feature>
<protein>
    <submittedName>
        <fullName evidence="3">Solute carrier family 43 member 3</fullName>
    </submittedName>
</protein>
<dbReference type="InterPro" id="IPR027197">
    <property type="entry name" value="SLC43A3"/>
</dbReference>
<proteinExistence type="predicted"/>
<gene>
    <name evidence="3" type="ORF">GWK47_049497</name>
</gene>
<dbReference type="InterPro" id="IPR011701">
    <property type="entry name" value="MFS"/>
</dbReference>
<evidence type="ECO:0000313" key="3">
    <source>
        <dbReference type="EMBL" id="KAG0719933.1"/>
    </source>
</evidence>
<accession>A0A8J4Y279</accession>
<dbReference type="Pfam" id="PF07690">
    <property type="entry name" value="MFS_1"/>
    <property type="match status" value="1"/>
</dbReference>
<dbReference type="Gene3D" id="1.20.1250.20">
    <property type="entry name" value="MFS general substrate transporter like domains"/>
    <property type="match status" value="1"/>
</dbReference>
<reference evidence="3" key="1">
    <citation type="submission" date="2020-07" db="EMBL/GenBank/DDBJ databases">
        <title>The High-quality genome of the commercially important snow crab, Chionoecetes opilio.</title>
        <authorList>
            <person name="Jeong J.-H."/>
            <person name="Ryu S."/>
        </authorList>
    </citation>
    <scope>NUCLEOTIDE SEQUENCE</scope>
    <source>
        <strain evidence="3">MADBK_172401_WGS</strain>
        <tissue evidence="3">Digestive gland</tissue>
    </source>
</reference>
<evidence type="ECO:0000256" key="1">
    <source>
        <dbReference type="SAM" id="MobiDB-lite"/>
    </source>
</evidence>
<feature type="transmembrane region" description="Helical" evidence="2">
    <location>
        <begin position="141"/>
        <end position="163"/>
    </location>
</feature>
<keyword evidence="2" id="KW-1133">Transmembrane helix</keyword>
<feature type="compositionally biased region" description="Low complexity" evidence="1">
    <location>
        <begin position="68"/>
        <end position="77"/>
    </location>
</feature>
<dbReference type="AlphaFoldDB" id="A0A8J4Y279"/>
<keyword evidence="4" id="KW-1185">Reference proteome</keyword>
<dbReference type="GO" id="GO:0022857">
    <property type="term" value="F:transmembrane transporter activity"/>
    <property type="evidence" value="ECO:0007669"/>
    <property type="project" value="InterPro"/>
</dbReference>
<evidence type="ECO:0000256" key="2">
    <source>
        <dbReference type="SAM" id="Phobius"/>
    </source>
</evidence>
<dbReference type="SUPFAM" id="SSF103473">
    <property type="entry name" value="MFS general substrate transporter"/>
    <property type="match status" value="1"/>
</dbReference>
<organism evidence="3 4">
    <name type="scientific">Chionoecetes opilio</name>
    <name type="common">Atlantic snow crab</name>
    <name type="synonym">Cancer opilio</name>
    <dbReference type="NCBI Taxonomy" id="41210"/>
    <lineage>
        <taxon>Eukaryota</taxon>
        <taxon>Metazoa</taxon>
        <taxon>Ecdysozoa</taxon>
        <taxon>Arthropoda</taxon>
        <taxon>Crustacea</taxon>
        <taxon>Multicrustacea</taxon>
        <taxon>Malacostraca</taxon>
        <taxon>Eumalacostraca</taxon>
        <taxon>Eucarida</taxon>
        <taxon>Decapoda</taxon>
        <taxon>Pleocyemata</taxon>
        <taxon>Brachyura</taxon>
        <taxon>Eubrachyura</taxon>
        <taxon>Majoidea</taxon>
        <taxon>Majidae</taxon>
        <taxon>Chionoecetes</taxon>
    </lineage>
</organism>
<keyword evidence="2" id="KW-0472">Membrane</keyword>
<keyword evidence="2" id="KW-0812">Transmembrane</keyword>
<dbReference type="OrthoDB" id="6341381at2759"/>
<feature type="transmembrane region" description="Helical" evidence="2">
    <location>
        <begin position="196"/>
        <end position="215"/>
    </location>
</feature>
<evidence type="ECO:0000313" key="4">
    <source>
        <dbReference type="Proteomes" id="UP000770661"/>
    </source>
</evidence>
<dbReference type="Proteomes" id="UP000770661">
    <property type="component" value="Unassembled WGS sequence"/>
</dbReference>
<sequence length="392" mass="42877">MPCQQSPHLELSLGRRVLIFAVGVVEALFFAGTVFGWPQLVHVLKVEGLYGDMCDGPSSLSPPPDSPSPHSSLSSSNLTSPLNVTALLGPESSPIGIFNNTRCNAFNHTYDISRSHGVSMTFRNGIIEVGVEQCGPQDERFALIFTITVSCYSLPGIFVGYLLHHAGLRVTRISGGTMMAVSFLLLGLTTKESPDWLFAAMVLMALGGNQLRMAMMQFCDLFPDHRSTGLTLLSGAYAVSAALFLVFQYSAAVGVARAHVCWGFATLCLVTTLTTFIMPVHHIPVKDTYGKDEAQPKKTSLPLTKSLCSSSSILHQYFFFVSLFAVNGYQQNYNVWVNLSSCTVEEAGIYSMLYSYSNLFTVFLRALGGAFTDLMVRRAQSTPDDISRRVRR</sequence>
<feature type="transmembrane region" description="Helical" evidence="2">
    <location>
        <begin position="170"/>
        <end position="190"/>
    </location>
</feature>
<feature type="transmembrane region" description="Helical" evidence="2">
    <location>
        <begin position="17"/>
        <end position="37"/>
    </location>
</feature>
<comment type="caution">
    <text evidence="3">The sequence shown here is derived from an EMBL/GenBank/DDBJ whole genome shotgun (WGS) entry which is preliminary data.</text>
</comment>
<feature type="transmembrane region" description="Helical" evidence="2">
    <location>
        <begin position="262"/>
        <end position="285"/>
    </location>
</feature>